<sequence length="54" mass="6320">MNERFAVGIMFFCVAVVSGILIDLGRLDIVFILLVICVLATLPSRWFRKWFWKD</sequence>
<evidence type="ECO:0000313" key="3">
    <source>
        <dbReference type="Proteomes" id="UP001178277"/>
    </source>
</evidence>
<dbReference type="EMBL" id="JAUUTP010000007">
    <property type="protein sequence ID" value="MDP1418568.1"/>
    <property type="molecule type" value="Genomic_DNA"/>
</dbReference>
<keyword evidence="1" id="KW-1133">Transmembrane helix</keyword>
<dbReference type="RefSeq" id="WP_305159913.1">
    <property type="nucleotide sequence ID" value="NZ_JAUUTP010000007.1"/>
</dbReference>
<feature type="transmembrane region" description="Helical" evidence="1">
    <location>
        <begin position="29"/>
        <end position="47"/>
    </location>
</feature>
<proteinExistence type="predicted"/>
<protein>
    <submittedName>
        <fullName evidence="2">Uncharacterized protein</fullName>
    </submittedName>
</protein>
<dbReference type="AlphaFoldDB" id="A0AA90P0E3"/>
<gene>
    <name evidence="2" type="ORF">Q8G35_09100</name>
</gene>
<organism evidence="2 3">
    <name type="scientific">Peribacillus simplex</name>
    <dbReference type="NCBI Taxonomy" id="1478"/>
    <lineage>
        <taxon>Bacteria</taxon>
        <taxon>Bacillati</taxon>
        <taxon>Bacillota</taxon>
        <taxon>Bacilli</taxon>
        <taxon>Bacillales</taxon>
        <taxon>Bacillaceae</taxon>
        <taxon>Peribacillus</taxon>
    </lineage>
</organism>
<keyword evidence="1" id="KW-0812">Transmembrane</keyword>
<comment type="caution">
    <text evidence="2">The sequence shown here is derived from an EMBL/GenBank/DDBJ whole genome shotgun (WGS) entry which is preliminary data.</text>
</comment>
<evidence type="ECO:0000256" key="1">
    <source>
        <dbReference type="SAM" id="Phobius"/>
    </source>
</evidence>
<name>A0AA90P0E3_9BACI</name>
<keyword evidence="1" id="KW-0472">Membrane</keyword>
<dbReference type="Proteomes" id="UP001178277">
    <property type="component" value="Unassembled WGS sequence"/>
</dbReference>
<reference evidence="2" key="1">
    <citation type="submission" date="2023-07" db="EMBL/GenBank/DDBJ databases">
        <title>Murine gut Bacillus species.</title>
        <authorList>
            <person name="Gutman E."/>
            <person name="Hashuel R."/>
            <person name="Litvak Y."/>
        </authorList>
    </citation>
    <scope>NUCLEOTIDE SEQUENCE</scope>
    <source>
        <strain evidence="2">RU283</strain>
    </source>
</reference>
<accession>A0AA90P0E3</accession>
<evidence type="ECO:0000313" key="2">
    <source>
        <dbReference type="EMBL" id="MDP1418568.1"/>
    </source>
</evidence>